<gene>
    <name evidence="10" type="ORF">CUJ86_05235</name>
</gene>
<accession>A0A483CPU1</accession>
<name>A0A483CPU1_9EURY</name>
<feature type="domain" description="MacB-like periplasmic core" evidence="9">
    <location>
        <begin position="20"/>
        <end position="245"/>
    </location>
</feature>
<feature type="domain" description="ABC3 transporter permease C-terminal" evidence="8">
    <location>
        <begin position="280"/>
        <end position="396"/>
    </location>
</feature>
<dbReference type="AlphaFoldDB" id="A0A483CPU1"/>
<dbReference type="PANTHER" id="PTHR30572">
    <property type="entry name" value="MEMBRANE COMPONENT OF TRANSPORTER-RELATED"/>
    <property type="match status" value="1"/>
</dbReference>
<evidence type="ECO:0000256" key="6">
    <source>
        <dbReference type="ARBA" id="ARBA00038076"/>
    </source>
</evidence>
<dbReference type="InterPro" id="IPR003838">
    <property type="entry name" value="ABC3_permease_C"/>
</dbReference>
<evidence type="ECO:0000256" key="2">
    <source>
        <dbReference type="ARBA" id="ARBA00022475"/>
    </source>
</evidence>
<evidence type="ECO:0000256" key="3">
    <source>
        <dbReference type="ARBA" id="ARBA00022692"/>
    </source>
</evidence>
<dbReference type="OrthoDB" id="11469at2157"/>
<dbReference type="InterPro" id="IPR025857">
    <property type="entry name" value="MacB_PCD"/>
</dbReference>
<feature type="transmembrane region" description="Helical" evidence="7">
    <location>
        <begin position="276"/>
        <end position="296"/>
    </location>
</feature>
<dbReference type="Pfam" id="PF12704">
    <property type="entry name" value="MacB_PCD"/>
    <property type="match status" value="1"/>
</dbReference>
<evidence type="ECO:0000259" key="9">
    <source>
        <dbReference type="Pfam" id="PF12704"/>
    </source>
</evidence>
<proteinExistence type="inferred from homology"/>
<feature type="transmembrane region" description="Helical" evidence="7">
    <location>
        <begin position="324"/>
        <end position="349"/>
    </location>
</feature>
<evidence type="ECO:0000313" key="11">
    <source>
        <dbReference type="Proteomes" id="UP000292580"/>
    </source>
</evidence>
<dbReference type="PANTHER" id="PTHR30572:SF4">
    <property type="entry name" value="ABC TRANSPORTER PERMEASE YTRF"/>
    <property type="match status" value="1"/>
</dbReference>
<feature type="transmembrane region" description="Helical" evidence="7">
    <location>
        <begin position="369"/>
        <end position="390"/>
    </location>
</feature>
<dbReference type="Proteomes" id="UP000292580">
    <property type="component" value="Unassembled WGS sequence"/>
</dbReference>
<dbReference type="GO" id="GO:0022857">
    <property type="term" value="F:transmembrane transporter activity"/>
    <property type="evidence" value="ECO:0007669"/>
    <property type="project" value="TreeGrafter"/>
</dbReference>
<comment type="caution">
    <text evidence="10">The sequence shown here is derived from an EMBL/GenBank/DDBJ whole genome shotgun (WGS) entry which is preliminary data.</text>
</comment>
<dbReference type="RefSeq" id="WP_130646502.1">
    <property type="nucleotide sequence ID" value="NZ_PGCL01000002.1"/>
</dbReference>
<dbReference type="InterPro" id="IPR050250">
    <property type="entry name" value="Macrolide_Exporter_MacB"/>
</dbReference>
<feature type="transmembrane region" description="Helical" evidence="7">
    <location>
        <begin position="21"/>
        <end position="42"/>
    </location>
</feature>
<evidence type="ECO:0000256" key="4">
    <source>
        <dbReference type="ARBA" id="ARBA00022989"/>
    </source>
</evidence>
<comment type="subcellular location">
    <subcellularLocation>
        <location evidence="1">Cell membrane</location>
        <topology evidence="1">Multi-pass membrane protein</topology>
    </subcellularLocation>
</comment>
<evidence type="ECO:0000256" key="1">
    <source>
        <dbReference type="ARBA" id="ARBA00004651"/>
    </source>
</evidence>
<dbReference type="GO" id="GO:0005886">
    <property type="term" value="C:plasma membrane"/>
    <property type="evidence" value="ECO:0007669"/>
    <property type="project" value="UniProtKB-SubCell"/>
</dbReference>
<keyword evidence="4 7" id="KW-1133">Transmembrane helix</keyword>
<evidence type="ECO:0000256" key="7">
    <source>
        <dbReference type="SAM" id="Phobius"/>
    </source>
</evidence>
<keyword evidence="11" id="KW-1185">Reference proteome</keyword>
<evidence type="ECO:0000313" key="10">
    <source>
        <dbReference type="EMBL" id="TAJ44705.1"/>
    </source>
</evidence>
<organism evidence="10 11">
    <name type="scientific">Methanofollis fontis</name>
    <dbReference type="NCBI Taxonomy" id="2052832"/>
    <lineage>
        <taxon>Archaea</taxon>
        <taxon>Methanobacteriati</taxon>
        <taxon>Methanobacteriota</taxon>
        <taxon>Stenosarchaea group</taxon>
        <taxon>Methanomicrobia</taxon>
        <taxon>Methanomicrobiales</taxon>
        <taxon>Methanomicrobiaceae</taxon>
        <taxon>Methanofollis</taxon>
    </lineage>
</organism>
<keyword evidence="3 7" id="KW-0812">Transmembrane</keyword>
<reference evidence="10 11" key="1">
    <citation type="submission" date="2017-11" db="EMBL/GenBank/DDBJ databases">
        <title>Isolation and Characterization of Methanofollis Species from Methane Seep Offshore SW Taiwan.</title>
        <authorList>
            <person name="Teng N.-H."/>
            <person name="Lai M.-C."/>
            <person name="Chen S.-C."/>
        </authorList>
    </citation>
    <scope>NUCLEOTIDE SEQUENCE [LARGE SCALE GENOMIC DNA]</scope>
    <source>
        <strain evidence="10 11">FWC-SCC2</strain>
    </source>
</reference>
<comment type="similarity">
    <text evidence="6">Belongs to the ABC-4 integral membrane protein family.</text>
</comment>
<sequence length="404" mass="43049">MSNIVFDLALRNVRRHFLRSVLAAIGIVIGVIAITSLGMMGANMTLSITETLSANSDIIKVTPDSGGGGGMMMGPGGGSGSGSDEDEYIDDDQLKDIMQAASPNTVIPVYSEREDISVGDREGSATIYGLAEEDVPVFLTAANGTLLKSTSSALVGPGLVERYDIKIGSRIEIGDEDSDEGTSTVRVVGILEERGMTYDISTDNAIVVSDRWFTSFFGGEGEYDEVIIKMDDITEIEEVEEAIDDSLNRRDDEVTISDASGMLDSITSSITTLTSMMTGIGAVSLLVAAVSIFNVMMMSVTERIREIGILRSIGTRRSMVRRMFLYEAFILGVVGAGIGAVLSIFIGYLVVVGMVGTTAYFFTVDSLIYVPYGMAIGIVICVLSGVYPAWKAADLDPIQALATE</sequence>
<dbReference type="Pfam" id="PF02687">
    <property type="entry name" value="FtsX"/>
    <property type="match status" value="1"/>
</dbReference>
<evidence type="ECO:0000259" key="8">
    <source>
        <dbReference type="Pfam" id="PF02687"/>
    </source>
</evidence>
<evidence type="ECO:0000256" key="5">
    <source>
        <dbReference type="ARBA" id="ARBA00023136"/>
    </source>
</evidence>
<keyword evidence="2" id="KW-1003">Cell membrane</keyword>
<protein>
    <submittedName>
        <fullName evidence="10">ABC transporter permease</fullName>
    </submittedName>
</protein>
<keyword evidence="5 7" id="KW-0472">Membrane</keyword>
<dbReference type="EMBL" id="PGCL01000002">
    <property type="protein sequence ID" value="TAJ44705.1"/>
    <property type="molecule type" value="Genomic_DNA"/>
</dbReference>